<dbReference type="Proteomes" id="UP000283509">
    <property type="component" value="Unassembled WGS sequence"/>
</dbReference>
<keyword evidence="2" id="KW-0472">Membrane</keyword>
<organism evidence="4 5">
    <name type="scientific">Penaeus vannamei</name>
    <name type="common">Whiteleg shrimp</name>
    <name type="synonym">Litopenaeus vannamei</name>
    <dbReference type="NCBI Taxonomy" id="6689"/>
    <lineage>
        <taxon>Eukaryota</taxon>
        <taxon>Metazoa</taxon>
        <taxon>Ecdysozoa</taxon>
        <taxon>Arthropoda</taxon>
        <taxon>Crustacea</taxon>
        <taxon>Multicrustacea</taxon>
        <taxon>Malacostraca</taxon>
        <taxon>Eumalacostraca</taxon>
        <taxon>Eucarida</taxon>
        <taxon>Decapoda</taxon>
        <taxon>Dendrobranchiata</taxon>
        <taxon>Penaeoidea</taxon>
        <taxon>Penaeidae</taxon>
        <taxon>Penaeus</taxon>
    </lineage>
</organism>
<name>A0A3R7MM40_PENVA</name>
<dbReference type="EMBL" id="QCYY01003106">
    <property type="protein sequence ID" value="ROT65287.1"/>
    <property type="molecule type" value="Genomic_DNA"/>
</dbReference>
<feature type="chain" id="PRO_5018681935" description="CUB domain-containing protein" evidence="3">
    <location>
        <begin position="19"/>
        <end position="555"/>
    </location>
</feature>
<reference evidence="4 5" key="1">
    <citation type="submission" date="2018-04" db="EMBL/GenBank/DDBJ databases">
        <authorList>
            <person name="Zhang X."/>
            <person name="Yuan J."/>
            <person name="Li F."/>
            <person name="Xiang J."/>
        </authorList>
    </citation>
    <scope>NUCLEOTIDE SEQUENCE [LARGE SCALE GENOMIC DNA]</scope>
    <source>
        <tissue evidence="4">Muscle</tissue>
    </source>
</reference>
<evidence type="ECO:0000256" key="2">
    <source>
        <dbReference type="SAM" id="Phobius"/>
    </source>
</evidence>
<accession>A0A3R7MM40</accession>
<sequence length="555" mass="60307">MAFALLLLALWAPRLSEGGRPDVSGTGGDSAFILNGTRSARSSTRGIKLLGEDLAVPVPGVVSIKAQTRLPNWNPKLLCEDGDGNKIACVDMKGNRNGIILSEKRPCNGPPLQTAYIPSNFYSEDEWLHVNFSLKDGMTFIDMYKPHSPRKLFIIPALCQRVQVTECERFGYSPQSPSNQQGTDFPINTNVSKAEGSRPDVLGTGEDSTSFLDSKRPVTLPSTREINSFYGCEDLPCETFEEGSAVAIPGVVSIKAQTRLSNWNPKLIFLDDNGYRIACVDMEGNQNGILLSVKHPCDGLLRDSFLLPHNFYVRVLVTECGRFGYSPQLPYVHPTTSSAVVTSTGASTSSVPTTQTTSSGITDDLDPKIYGPITGLSVLSCIAILVYLIKKIKRRRPANDKETALDQTYEFNIVLPTPGLGNASSPDVSDTAVQGCQGECLTLSAASETRFKNRLTDSEDYFPHHDGMQASAVATCPGVQNPSQNVIDGTFQADRSLAHHLRTLHVFPSLFRTGKQCSLCLSLSRSITSFPNLSSTKESGFPVSLTSQVFLLLTH</sequence>
<feature type="signal peptide" evidence="3">
    <location>
        <begin position="1"/>
        <end position="18"/>
    </location>
</feature>
<keyword evidence="3" id="KW-0732">Signal</keyword>
<feature type="region of interest" description="Disordered" evidence="1">
    <location>
        <begin position="193"/>
        <end position="216"/>
    </location>
</feature>
<evidence type="ECO:0008006" key="6">
    <source>
        <dbReference type="Google" id="ProtNLM"/>
    </source>
</evidence>
<feature type="transmembrane region" description="Helical" evidence="2">
    <location>
        <begin position="369"/>
        <end position="389"/>
    </location>
</feature>
<proteinExistence type="predicted"/>
<keyword evidence="5" id="KW-1185">Reference proteome</keyword>
<evidence type="ECO:0000313" key="4">
    <source>
        <dbReference type="EMBL" id="ROT65287.1"/>
    </source>
</evidence>
<comment type="caution">
    <text evidence="4">The sequence shown here is derived from an EMBL/GenBank/DDBJ whole genome shotgun (WGS) entry which is preliminary data.</text>
</comment>
<evidence type="ECO:0000256" key="3">
    <source>
        <dbReference type="SAM" id="SignalP"/>
    </source>
</evidence>
<protein>
    <recommendedName>
        <fullName evidence="6">CUB domain-containing protein</fullName>
    </recommendedName>
</protein>
<gene>
    <name evidence="4" type="ORF">C7M84_016744</name>
</gene>
<keyword evidence="2" id="KW-1133">Transmembrane helix</keyword>
<reference evidence="4 5" key="2">
    <citation type="submission" date="2019-01" db="EMBL/GenBank/DDBJ databases">
        <title>The decoding of complex shrimp genome reveals the adaptation for benthos swimmer, frequently molting mechanism and breeding impact on genome.</title>
        <authorList>
            <person name="Sun Y."/>
            <person name="Gao Y."/>
            <person name="Yu Y."/>
        </authorList>
    </citation>
    <scope>NUCLEOTIDE SEQUENCE [LARGE SCALE GENOMIC DNA]</scope>
    <source>
        <tissue evidence="4">Muscle</tissue>
    </source>
</reference>
<dbReference type="AlphaFoldDB" id="A0A3R7MM40"/>
<evidence type="ECO:0000256" key="1">
    <source>
        <dbReference type="SAM" id="MobiDB-lite"/>
    </source>
</evidence>
<keyword evidence="2" id="KW-0812">Transmembrane</keyword>
<evidence type="ECO:0000313" key="5">
    <source>
        <dbReference type="Proteomes" id="UP000283509"/>
    </source>
</evidence>